<dbReference type="Gene3D" id="3.50.50.60">
    <property type="entry name" value="FAD/NAD(P)-binding domain"/>
    <property type="match status" value="1"/>
</dbReference>
<dbReference type="InterPro" id="IPR033856">
    <property type="entry name" value="Trp_halogen"/>
</dbReference>
<dbReference type="GO" id="GO:0004497">
    <property type="term" value="F:monooxygenase activity"/>
    <property type="evidence" value="ECO:0007669"/>
    <property type="project" value="InterPro"/>
</dbReference>
<feature type="binding site" evidence="2">
    <location>
        <position position="342"/>
    </location>
    <ligand>
        <name>FAD</name>
        <dbReference type="ChEBI" id="CHEBI:57692"/>
    </ligand>
</feature>
<dbReference type="SUPFAM" id="SSF51905">
    <property type="entry name" value="FAD/NAD(P)-binding domain"/>
    <property type="match status" value="1"/>
</dbReference>
<feature type="binding site" evidence="2">
    <location>
        <position position="329"/>
    </location>
    <ligand>
        <name>FAD</name>
        <dbReference type="ChEBI" id="CHEBI:57692"/>
    </ligand>
</feature>
<dbReference type="PANTHER" id="PTHR43747:SF4">
    <property type="entry name" value="FLAVIN-DEPENDENT TRYPTOPHAN HALOGENASE"/>
    <property type="match status" value="1"/>
</dbReference>
<feature type="binding site" evidence="2">
    <location>
        <position position="80"/>
    </location>
    <ligand>
        <name>7-chloro-L-tryptophan</name>
        <dbReference type="ChEBI" id="CHEBI:58713"/>
    </ligand>
</feature>
<keyword evidence="2" id="KW-0274">FAD</keyword>
<dbReference type="Proteomes" id="UP000546200">
    <property type="component" value="Unassembled WGS sequence"/>
</dbReference>
<evidence type="ECO:0000313" key="3">
    <source>
        <dbReference type="EMBL" id="MBB5715206.1"/>
    </source>
</evidence>
<evidence type="ECO:0000256" key="2">
    <source>
        <dbReference type="PIRSR" id="PIRSR011396-2"/>
    </source>
</evidence>
<evidence type="ECO:0000256" key="1">
    <source>
        <dbReference type="PIRSR" id="PIRSR011396-1"/>
    </source>
</evidence>
<dbReference type="AlphaFoldDB" id="A0A7W9EUH6"/>
<dbReference type="PANTHER" id="PTHR43747">
    <property type="entry name" value="FAD-BINDING PROTEIN"/>
    <property type="match status" value="1"/>
</dbReference>
<reference evidence="3 4" key="1">
    <citation type="submission" date="2020-08" db="EMBL/GenBank/DDBJ databases">
        <title>Genomic Encyclopedia of Type Strains, Phase IV (KMG-IV): sequencing the most valuable type-strain genomes for metagenomic binning, comparative biology and taxonomic classification.</title>
        <authorList>
            <person name="Goeker M."/>
        </authorList>
    </citation>
    <scope>NUCLEOTIDE SEQUENCE [LARGE SCALE GENOMIC DNA]</scope>
    <source>
        <strain evidence="3 4">DSM 100044</strain>
    </source>
</reference>
<dbReference type="RefSeq" id="WP_184057252.1">
    <property type="nucleotide sequence ID" value="NZ_JACIJK010000005.1"/>
</dbReference>
<dbReference type="EC" id="1.14.19.9" evidence="3"/>
<keyword evidence="2" id="KW-0285">Flavoprotein</keyword>
<feature type="binding site" evidence="2">
    <location>
        <position position="338"/>
    </location>
    <ligand>
        <name>L-tryptophan</name>
        <dbReference type="ChEBI" id="CHEBI:57912"/>
    </ligand>
</feature>
<name>A0A7W9EUH6_9SPHN</name>
<dbReference type="Pfam" id="PF04820">
    <property type="entry name" value="Trp_halogenase"/>
    <property type="match status" value="1"/>
</dbReference>
<comment type="caution">
    <text evidence="3">The sequence shown here is derived from an EMBL/GenBank/DDBJ whole genome shotgun (WGS) entry which is preliminary data.</text>
</comment>
<dbReference type="PIRSF" id="PIRSF011396">
    <property type="entry name" value="Trp_halogenase"/>
    <property type="match status" value="1"/>
</dbReference>
<accession>A0A7W9EUH6</accession>
<sequence>MTTPATPTRIVIAGGGTAGWLTAAILTRQLGALADVTLVESEDIGTVGVGESTIPTVRAFHALLGIDEQEFMRATGASFKLAISFENWAREGDRYIHSFGEVGKSTWMSDFQHFWLEARERGLAKPLGAYCLEHEAAAAKRFATGQSTALNYAYHFDAGRYARYLRHRCEANGLTRIEGRIDRVEQDGESGDIAALVMANGTRVEGDLFFDCTGFCALLMGETLGIGFEDWSHWLPTNRALAMQTRSTEPAVPYTRAIAHDAGWRWKIPLQHRVGNGLVYCADYLHDDAARERLLRDVEGEHLIEPRLIKFRTGRRRAAWHRNCIALSLASGFVEPLESTSIHLIMIALTRFLQLFPAGRPSPATVARFNEQAALEIEGVRDFIILHYHLNERDEPFWRDRREMSIPDTLADRLALFRDSANTFQANHDLFRIASWLQVMLGQRLEPATHHPLIKLMPPDQLKAVMKSLSDSIARSVQDLPSHQSFLDRYCPEMPARVAA</sequence>
<organism evidence="3 4">
    <name type="scientific">Sphingomonas aerophila</name>
    <dbReference type="NCBI Taxonomy" id="1344948"/>
    <lineage>
        <taxon>Bacteria</taxon>
        <taxon>Pseudomonadati</taxon>
        <taxon>Pseudomonadota</taxon>
        <taxon>Alphaproteobacteria</taxon>
        <taxon>Sphingomonadales</taxon>
        <taxon>Sphingomonadaceae</taxon>
        <taxon>Sphingomonas</taxon>
    </lineage>
</organism>
<feature type="active site" evidence="1">
    <location>
        <position position="80"/>
    </location>
</feature>
<dbReference type="GO" id="GO:0000166">
    <property type="term" value="F:nucleotide binding"/>
    <property type="evidence" value="ECO:0007669"/>
    <property type="project" value="UniProtKB-KW"/>
</dbReference>
<dbReference type="InterPro" id="IPR050816">
    <property type="entry name" value="Flavin-dep_Halogenase_NPB"/>
</dbReference>
<feature type="binding site" evidence="2">
    <location>
        <begin position="15"/>
        <end position="18"/>
    </location>
    <ligand>
        <name>FAD</name>
        <dbReference type="ChEBI" id="CHEBI:57692"/>
    </ligand>
</feature>
<keyword evidence="2" id="KW-0547">Nucleotide-binding</keyword>
<proteinExistence type="predicted"/>
<evidence type="ECO:0000313" key="4">
    <source>
        <dbReference type="Proteomes" id="UP000546200"/>
    </source>
</evidence>
<keyword evidence="3" id="KW-0560">Oxidoreductase</keyword>
<protein>
    <submittedName>
        <fullName evidence="3">Tryptophan halogenase</fullName>
        <ecNumber evidence="3">1.14.19.9</ecNumber>
    </submittedName>
</protein>
<dbReference type="InterPro" id="IPR036188">
    <property type="entry name" value="FAD/NAD-bd_sf"/>
</dbReference>
<dbReference type="InterPro" id="IPR006905">
    <property type="entry name" value="Flavin_halogenase"/>
</dbReference>
<dbReference type="EMBL" id="JACIJK010000005">
    <property type="protein sequence ID" value="MBB5715206.1"/>
    <property type="molecule type" value="Genomic_DNA"/>
</dbReference>
<gene>
    <name evidence="3" type="ORF">FHS94_002047</name>
</gene>
<keyword evidence="4" id="KW-1185">Reference proteome</keyword>